<keyword evidence="2" id="KW-1185">Reference proteome</keyword>
<dbReference type="AlphaFoldDB" id="A0A7K3WJ51"/>
<protein>
    <submittedName>
        <fullName evidence="1">Uncharacterized protein</fullName>
    </submittedName>
</protein>
<dbReference type="RefSeq" id="WP_152729560.1">
    <property type="nucleotide sequence ID" value="NZ_JAABOZ010000003.1"/>
</dbReference>
<gene>
    <name evidence="1" type="ORF">G1H19_21135</name>
</gene>
<sequence>MDDLTERTLWALAAADYPVVSAQDFNAVYRTFGPAFGPWRPVVVGQEGGHRTVLAAGGNTDAVTAMTAVAQEWRALCDPPSSQVALAPCPENPAAGDVARNAPQGLLLRQGLARLDGWIDRIDVAGELPLEGRPRAAR</sequence>
<name>A0A7K3WJ51_9ACTN</name>
<organism evidence="1 2">
    <name type="scientific">Goekera deserti</name>
    <dbReference type="NCBI Taxonomy" id="2497753"/>
    <lineage>
        <taxon>Bacteria</taxon>
        <taxon>Bacillati</taxon>
        <taxon>Actinomycetota</taxon>
        <taxon>Actinomycetes</taxon>
        <taxon>Geodermatophilales</taxon>
        <taxon>Geodermatophilaceae</taxon>
        <taxon>Goekera</taxon>
    </lineage>
</organism>
<proteinExistence type="predicted"/>
<reference evidence="1 2" key="1">
    <citation type="submission" date="2020-02" db="EMBL/GenBank/DDBJ databases">
        <title>The whole genome sequence of CPCC 205119.</title>
        <authorList>
            <person name="Jiang Z."/>
        </authorList>
    </citation>
    <scope>NUCLEOTIDE SEQUENCE [LARGE SCALE GENOMIC DNA]</scope>
    <source>
        <strain evidence="1 2">CPCC 205119</strain>
    </source>
</reference>
<accession>A0A7K3WJ51</accession>
<comment type="caution">
    <text evidence="1">The sequence shown here is derived from an EMBL/GenBank/DDBJ whole genome shotgun (WGS) entry which is preliminary data.</text>
</comment>
<dbReference type="EMBL" id="JAAGWK010000036">
    <property type="protein sequence ID" value="NEL56477.1"/>
    <property type="molecule type" value="Genomic_DNA"/>
</dbReference>
<evidence type="ECO:0000313" key="1">
    <source>
        <dbReference type="EMBL" id="NEL56477.1"/>
    </source>
</evidence>
<dbReference type="Proteomes" id="UP000470470">
    <property type="component" value="Unassembled WGS sequence"/>
</dbReference>
<evidence type="ECO:0000313" key="2">
    <source>
        <dbReference type="Proteomes" id="UP000470470"/>
    </source>
</evidence>